<keyword evidence="3 7" id="KW-0436">Ligase</keyword>
<dbReference type="CDD" id="cd07570">
    <property type="entry name" value="GAT_Gln-NAD-synth"/>
    <property type="match status" value="1"/>
</dbReference>
<protein>
    <recommendedName>
        <fullName evidence="7 8">Glutamine-dependent NAD(+) synthetase</fullName>
        <ecNumber evidence="7 8">6.3.5.1</ecNumber>
    </recommendedName>
    <alternativeName>
        <fullName evidence="7 8">NAD(+) synthase [glutamine-hydrolyzing]</fullName>
    </alternativeName>
</protein>
<dbReference type="STRING" id="1111728.GCA_000427805_03391"/>
<dbReference type="Proteomes" id="UP000224974">
    <property type="component" value="Unassembled WGS sequence"/>
</dbReference>
<dbReference type="FunFam" id="3.40.50.620:FF:000106">
    <property type="entry name" value="Glutamine-dependent NAD(+) synthetase"/>
    <property type="match status" value="1"/>
</dbReference>
<comment type="catalytic activity">
    <reaction evidence="7 8">
        <text>deamido-NAD(+) + L-glutamine + ATP + H2O = L-glutamate + AMP + diphosphate + NAD(+) + H(+)</text>
        <dbReference type="Rhea" id="RHEA:24384"/>
        <dbReference type="ChEBI" id="CHEBI:15377"/>
        <dbReference type="ChEBI" id="CHEBI:15378"/>
        <dbReference type="ChEBI" id="CHEBI:29985"/>
        <dbReference type="ChEBI" id="CHEBI:30616"/>
        <dbReference type="ChEBI" id="CHEBI:33019"/>
        <dbReference type="ChEBI" id="CHEBI:57540"/>
        <dbReference type="ChEBI" id="CHEBI:58359"/>
        <dbReference type="ChEBI" id="CHEBI:58437"/>
        <dbReference type="ChEBI" id="CHEBI:456215"/>
        <dbReference type="EC" id="6.3.5.1"/>
    </reaction>
</comment>
<evidence type="ECO:0000256" key="6">
    <source>
        <dbReference type="ARBA" id="ARBA00023027"/>
    </source>
</evidence>
<evidence type="ECO:0000256" key="3">
    <source>
        <dbReference type="ARBA" id="ARBA00022598"/>
    </source>
</evidence>
<evidence type="ECO:0000313" key="12">
    <source>
        <dbReference type="EMBL" id="PHI31989.1"/>
    </source>
</evidence>
<keyword evidence="13" id="KW-1185">Reference proteome</keyword>
<dbReference type="SUPFAM" id="SSF56317">
    <property type="entry name" value="Carbon-nitrogen hydrolase"/>
    <property type="match status" value="1"/>
</dbReference>
<comment type="function">
    <text evidence="7">Catalyzes the ATP-dependent amidation of deamido-NAD to form NAD. Uses L-glutamine as a nitrogen source.</text>
</comment>
<dbReference type="GO" id="GO:0008795">
    <property type="term" value="F:NAD+ synthase activity"/>
    <property type="evidence" value="ECO:0007669"/>
    <property type="project" value="UniProtKB-UniRule"/>
</dbReference>
<comment type="similarity">
    <text evidence="10">Belongs to the NAD synthetase family.</text>
</comment>
<accession>A0A2C6CZ81</accession>
<dbReference type="InterPro" id="IPR000132">
    <property type="entry name" value="Nitrilase/CN_hydratase_CS"/>
</dbReference>
<feature type="binding site" evidence="7">
    <location>
        <position position="180"/>
    </location>
    <ligand>
        <name>L-glutamine</name>
        <dbReference type="ChEBI" id="CHEBI:58359"/>
    </ligand>
</feature>
<evidence type="ECO:0000256" key="8">
    <source>
        <dbReference type="PIRNR" id="PIRNR006630"/>
    </source>
</evidence>
<proteinExistence type="inferred from homology"/>
<feature type="binding site" evidence="7">
    <location>
        <begin position="286"/>
        <end position="293"/>
    </location>
    <ligand>
        <name>ATP</name>
        <dbReference type="ChEBI" id="CHEBI:30616"/>
    </ligand>
</feature>
<dbReference type="InterPro" id="IPR003010">
    <property type="entry name" value="C-N_Hydrolase"/>
</dbReference>
<dbReference type="PIRSF" id="PIRSF006630">
    <property type="entry name" value="NADS_GAT"/>
    <property type="match status" value="1"/>
</dbReference>
<evidence type="ECO:0000256" key="2">
    <source>
        <dbReference type="ARBA" id="ARBA00007145"/>
    </source>
</evidence>
<keyword evidence="4 7" id="KW-0547">Nucleotide-binding</keyword>
<feature type="active site" description="Proton acceptor" evidence="9">
    <location>
        <position position="45"/>
    </location>
</feature>
<dbReference type="GO" id="GO:0009435">
    <property type="term" value="P:NAD+ biosynthetic process"/>
    <property type="evidence" value="ECO:0007669"/>
    <property type="project" value="UniProtKB-UniRule"/>
</dbReference>
<dbReference type="NCBIfam" id="TIGR00552">
    <property type="entry name" value="nadE"/>
    <property type="match status" value="1"/>
</dbReference>
<evidence type="ECO:0000313" key="13">
    <source>
        <dbReference type="Proteomes" id="UP000224974"/>
    </source>
</evidence>
<dbReference type="InterPro" id="IPR014729">
    <property type="entry name" value="Rossmann-like_a/b/a_fold"/>
</dbReference>
<feature type="active site" description="Nucleophile; for glutaminase activity" evidence="7">
    <location>
        <position position="148"/>
    </location>
</feature>
<feature type="active site" description="Proton acceptor; for glutaminase activity" evidence="7">
    <location>
        <position position="45"/>
    </location>
</feature>
<comment type="pathway">
    <text evidence="1 7 8">Cofactor biosynthesis; NAD(+) biosynthesis; NAD(+) from deamido-NAD(+) (L-Gln route): step 1/1.</text>
</comment>
<dbReference type="PROSITE" id="PS50263">
    <property type="entry name" value="CN_HYDROLASE"/>
    <property type="match status" value="1"/>
</dbReference>
<dbReference type="SUPFAM" id="SSF52402">
    <property type="entry name" value="Adenine nucleotide alpha hydrolases-like"/>
    <property type="match status" value="1"/>
</dbReference>
<dbReference type="HAMAP" id="MF_02090">
    <property type="entry name" value="NadE_glutamine_dep"/>
    <property type="match status" value="1"/>
</dbReference>
<gene>
    <name evidence="7" type="primary">nadE</name>
    <name evidence="12" type="ORF">CRN84_23025</name>
</gene>
<dbReference type="GO" id="GO:0005737">
    <property type="term" value="C:cytoplasm"/>
    <property type="evidence" value="ECO:0007669"/>
    <property type="project" value="InterPro"/>
</dbReference>
<dbReference type="Gene3D" id="3.60.110.10">
    <property type="entry name" value="Carbon-nitrogen hydrolase"/>
    <property type="match status" value="1"/>
</dbReference>
<evidence type="ECO:0000256" key="10">
    <source>
        <dbReference type="RuleBase" id="RU003811"/>
    </source>
</evidence>
<comment type="similarity">
    <text evidence="2 7 8">In the C-terminal section; belongs to the NAD synthetase family.</text>
</comment>
<dbReference type="PANTHER" id="PTHR23090">
    <property type="entry name" value="NH 3 /GLUTAMINE-DEPENDENT NAD + SYNTHETASE"/>
    <property type="match status" value="1"/>
</dbReference>
<dbReference type="EC" id="6.3.5.1" evidence="7 8"/>
<dbReference type="InterPro" id="IPR003694">
    <property type="entry name" value="NAD_synthase"/>
</dbReference>
<feature type="binding site" evidence="7">
    <location>
        <position position="508"/>
    </location>
    <ligand>
        <name>deamido-NAD(+)</name>
        <dbReference type="ChEBI" id="CHEBI:58437"/>
        <note>ligand shared between two neighboring subunits</note>
    </ligand>
</feature>
<dbReference type="Gene3D" id="3.40.50.620">
    <property type="entry name" value="HUPs"/>
    <property type="match status" value="1"/>
</dbReference>
<sequence>MSRALSIALAQLNWLVGDIEGNAQRMLHTINEQQQAGADIVMFSELALTGYPPEDLLYRDDLYQRCDEQLARLQAASSDIAIIVGHPFKQSGQIYNALSLFWQGNLVTRYYKQQLPNYGVFDEKRYFNADNKTRFIEFKGYRLGLLICEDLWFNGPVDELKAANVDMILSINASPYNREKPYIRNQLLSEHCRRTGLPLIYLNQVGGQDELIFDGCSKVFDASGDMTHRLAAFQEQILQVKFNNTWIEPMPDLAPQACDLSLIYDALVLAVRDYVTKNGFKGVILGLSGGIDSALTLAIAVDALGKDKVQAVMMPFRYTAEMSIHDAREEAEILGVEFDIISIEPIFDAFMTQLAPMFVDTKRDTTEENLQARCRGVILMGLSNKRGSLVLTTGNKSEIAVGYSTLYGDMAGGFDVLKDVPKTLVFKLSEYRNTRSYVIPQRVIDRPPSAELAPDQRDDDSLPPYPVLDKILDGYVEHDMSVEQLVAEGFDETIVRKVIRLVDINEYKRRQAPVGPRITARNFGKDRRYPITSGFGRKNW</sequence>
<dbReference type="GO" id="GO:0005524">
    <property type="term" value="F:ATP binding"/>
    <property type="evidence" value="ECO:0007669"/>
    <property type="project" value="UniProtKB-UniRule"/>
</dbReference>
<dbReference type="PROSITE" id="PS00920">
    <property type="entry name" value="NITRIL_CHT_1"/>
    <property type="match status" value="1"/>
</dbReference>
<dbReference type="PANTHER" id="PTHR23090:SF9">
    <property type="entry name" value="GLUTAMINE-DEPENDENT NAD(+) SYNTHETASE"/>
    <property type="match status" value="1"/>
</dbReference>
<dbReference type="GO" id="GO:0000257">
    <property type="term" value="F:nitrilase activity"/>
    <property type="evidence" value="ECO:0007669"/>
    <property type="project" value="UniProtKB-ARBA"/>
</dbReference>
<dbReference type="UniPathway" id="UPA00253">
    <property type="reaction ID" value="UER00334"/>
</dbReference>
<reference evidence="13" key="1">
    <citation type="submission" date="2017-09" db="EMBL/GenBank/DDBJ databases">
        <title>FDA dAtabase for Regulatory Grade micrObial Sequences (FDA-ARGOS): Supporting development and validation of Infectious Disease Dx tests.</title>
        <authorList>
            <person name="Minogue T."/>
            <person name="Wolcott M."/>
            <person name="Wasieloski L."/>
            <person name="Aguilar W."/>
            <person name="Moore D."/>
            <person name="Tallon L."/>
            <person name="Sadzewicz L."/>
            <person name="Ott S."/>
            <person name="Zhao X."/>
            <person name="Nagaraj S."/>
            <person name="Vavikolanu K."/>
            <person name="Aluvathingal J."/>
            <person name="Nadendla S."/>
            <person name="Sichtig H."/>
        </authorList>
    </citation>
    <scope>NUCLEOTIDE SEQUENCE [LARGE SCALE GENOMIC DNA]</scope>
    <source>
        <strain evidence="13">FDAARGOS_387</strain>
    </source>
</reference>
<comment type="caution">
    <text evidence="12">The sequence shown here is derived from an EMBL/GenBank/DDBJ whole genome shotgun (WGS) entry which is preliminary data.</text>
</comment>
<comment type="caution">
    <text evidence="7">Lacks conserved residue(s) required for the propagation of feature annotation.</text>
</comment>
<feature type="binding site" evidence="7">
    <location>
        <position position="369"/>
    </location>
    <ligand>
        <name>deamido-NAD(+)</name>
        <dbReference type="ChEBI" id="CHEBI:58437"/>
        <note>ligand shared between two neighboring subunits</note>
    </ligand>
</feature>
<dbReference type="OrthoDB" id="9760188at2"/>
<evidence type="ECO:0000256" key="7">
    <source>
        <dbReference type="HAMAP-Rule" id="MF_02090"/>
    </source>
</evidence>
<organism evidence="12 13">
    <name type="scientific">Budvicia aquatica</name>
    <dbReference type="NCBI Taxonomy" id="82979"/>
    <lineage>
        <taxon>Bacteria</taxon>
        <taxon>Pseudomonadati</taxon>
        <taxon>Pseudomonadota</taxon>
        <taxon>Gammaproteobacteria</taxon>
        <taxon>Enterobacterales</taxon>
        <taxon>Budviciaceae</taxon>
        <taxon>Budvicia</taxon>
    </lineage>
</organism>
<feature type="binding site" evidence="7">
    <location>
        <position position="174"/>
    </location>
    <ligand>
        <name>L-glutamine</name>
        <dbReference type="ChEBI" id="CHEBI:58359"/>
    </ligand>
</feature>
<feature type="domain" description="CN hydrolase" evidence="11">
    <location>
        <begin position="5"/>
        <end position="244"/>
    </location>
</feature>
<keyword evidence="5 7" id="KW-0067">ATP-binding</keyword>
<feature type="active site" description="For glutaminase activity" evidence="7">
    <location>
        <position position="112"/>
    </location>
</feature>
<dbReference type="NCBIfam" id="NF010588">
    <property type="entry name" value="PRK13981.1"/>
    <property type="match status" value="1"/>
</dbReference>
<feature type="binding site" evidence="7">
    <location>
        <position position="393"/>
    </location>
    <ligand>
        <name>ATP</name>
        <dbReference type="ChEBI" id="CHEBI:30616"/>
    </ligand>
</feature>
<name>A0A2C6CZ81_9GAMM</name>
<dbReference type="GO" id="GO:0003952">
    <property type="term" value="F:NAD+ synthase (glutamine-hydrolyzing) activity"/>
    <property type="evidence" value="ECO:0007669"/>
    <property type="project" value="UniProtKB-UniRule"/>
</dbReference>
<evidence type="ECO:0000256" key="5">
    <source>
        <dbReference type="ARBA" id="ARBA00022840"/>
    </source>
</evidence>
<dbReference type="EMBL" id="PDDX01000001">
    <property type="protein sequence ID" value="PHI31989.1"/>
    <property type="molecule type" value="Genomic_DNA"/>
</dbReference>
<feature type="binding site" evidence="7">
    <location>
        <position position="398"/>
    </location>
    <ligand>
        <name>deamido-NAD(+)</name>
        <dbReference type="ChEBI" id="CHEBI:58437"/>
        <note>ligand shared between two neighboring subunits</note>
    </ligand>
</feature>
<dbReference type="Pfam" id="PF02540">
    <property type="entry name" value="NAD_synthase"/>
    <property type="match status" value="1"/>
</dbReference>
<dbReference type="InterPro" id="IPR022310">
    <property type="entry name" value="NAD/GMP_synthase"/>
</dbReference>
<dbReference type="RefSeq" id="WP_029096903.1">
    <property type="nucleotide sequence ID" value="NZ_PDDX01000001.1"/>
</dbReference>
<evidence type="ECO:0000256" key="1">
    <source>
        <dbReference type="ARBA" id="ARBA00005188"/>
    </source>
</evidence>
<evidence type="ECO:0000256" key="9">
    <source>
        <dbReference type="PROSITE-ProRule" id="PRU10139"/>
    </source>
</evidence>
<evidence type="ECO:0000256" key="4">
    <source>
        <dbReference type="ARBA" id="ARBA00022741"/>
    </source>
</evidence>
<evidence type="ECO:0000259" key="11">
    <source>
        <dbReference type="PROSITE" id="PS50263"/>
    </source>
</evidence>
<dbReference type="GO" id="GO:0004359">
    <property type="term" value="F:glutaminase activity"/>
    <property type="evidence" value="ECO:0007669"/>
    <property type="project" value="InterPro"/>
</dbReference>
<dbReference type="AlphaFoldDB" id="A0A2C6CZ81"/>
<keyword evidence="6 7" id="KW-0520">NAD</keyword>
<dbReference type="CDD" id="cd00553">
    <property type="entry name" value="NAD_synthase"/>
    <property type="match status" value="1"/>
</dbReference>
<dbReference type="Pfam" id="PF00795">
    <property type="entry name" value="CN_hydrolase"/>
    <property type="match status" value="1"/>
</dbReference>
<feature type="binding site" evidence="7">
    <location>
        <position position="118"/>
    </location>
    <ligand>
        <name>L-glutamine</name>
        <dbReference type="ChEBI" id="CHEBI:58359"/>
    </ligand>
</feature>
<dbReference type="InterPro" id="IPR036526">
    <property type="entry name" value="C-N_Hydrolase_sf"/>
</dbReference>
<dbReference type="InterPro" id="IPR014445">
    <property type="entry name" value="Gln-dep_NAD_synthase"/>
</dbReference>